<accession>A0ABW1DJ47</accession>
<reference evidence="2" key="1">
    <citation type="journal article" date="2019" name="Int. J. Syst. Evol. Microbiol.">
        <title>The Global Catalogue of Microorganisms (GCM) 10K type strain sequencing project: providing services to taxonomists for standard genome sequencing and annotation.</title>
        <authorList>
            <consortium name="The Broad Institute Genomics Platform"/>
            <consortium name="The Broad Institute Genome Sequencing Center for Infectious Disease"/>
            <person name="Wu L."/>
            <person name="Ma J."/>
        </authorList>
    </citation>
    <scope>NUCLEOTIDE SEQUENCE [LARGE SCALE GENOMIC DNA]</scope>
    <source>
        <strain evidence="2">CGMCC 1.15053</strain>
    </source>
</reference>
<dbReference type="InterPro" id="IPR023375">
    <property type="entry name" value="ADC_dom_sf"/>
</dbReference>
<name>A0ABW1DJ47_9DEIO</name>
<evidence type="ECO:0000313" key="2">
    <source>
        <dbReference type="Proteomes" id="UP001595979"/>
    </source>
</evidence>
<protein>
    <recommendedName>
        <fullName evidence="3">Acetoacetate decarboxylase</fullName>
    </recommendedName>
</protein>
<comment type="caution">
    <text evidence="1">The sequence shown here is derived from an EMBL/GenBank/DDBJ whole genome shotgun (WGS) entry which is preliminary data.</text>
</comment>
<dbReference type="Gene3D" id="2.40.400.10">
    <property type="entry name" value="Acetoacetate decarboxylase-like"/>
    <property type="match status" value="1"/>
</dbReference>
<proteinExistence type="predicted"/>
<keyword evidence="2" id="KW-1185">Reference proteome</keyword>
<dbReference type="RefSeq" id="WP_380048878.1">
    <property type="nucleotide sequence ID" value="NZ_JBHSOH010000009.1"/>
</dbReference>
<evidence type="ECO:0008006" key="3">
    <source>
        <dbReference type="Google" id="ProtNLM"/>
    </source>
</evidence>
<dbReference type="SUPFAM" id="SSF160104">
    <property type="entry name" value="Acetoacetate decarboxylase-like"/>
    <property type="match status" value="1"/>
</dbReference>
<gene>
    <name evidence="1" type="ORF">ACFPQ6_09970</name>
</gene>
<dbReference type="Proteomes" id="UP001595979">
    <property type="component" value="Unassembled WGS sequence"/>
</dbReference>
<sequence length="214" mass="22852">MSSLYLPAAPAPWTLRGRGWLALYRLRPAGVGALLLVRYAASPVGPYDELMWVDAPVATPVGGRPSIRRIVVSTAASVTWGRRNWAIPKARATFDWSVPGQVRVTGAGGEPYAHLTFRRAGPALPVNAEWLPRAWRTVAQPALDGGPEWQLTTIGGAAHAFPARLTVLHAAGLAPELPARRPLLGVGFSGVRLHFPIPALWPEPGPRPQGEPGA</sequence>
<organism evidence="1 2">
    <name type="scientific">Deinococcus petrolearius</name>
    <dbReference type="NCBI Taxonomy" id="1751295"/>
    <lineage>
        <taxon>Bacteria</taxon>
        <taxon>Thermotogati</taxon>
        <taxon>Deinococcota</taxon>
        <taxon>Deinococci</taxon>
        <taxon>Deinococcales</taxon>
        <taxon>Deinococcaceae</taxon>
        <taxon>Deinococcus</taxon>
    </lineage>
</organism>
<dbReference type="EMBL" id="JBHSOH010000009">
    <property type="protein sequence ID" value="MFC5848637.1"/>
    <property type="molecule type" value="Genomic_DNA"/>
</dbReference>
<dbReference type="PANTHER" id="PTHR40518:SF1">
    <property type="entry name" value="ACETOACETATE DECARBOXYLASE"/>
    <property type="match status" value="1"/>
</dbReference>
<evidence type="ECO:0000313" key="1">
    <source>
        <dbReference type="EMBL" id="MFC5848637.1"/>
    </source>
</evidence>
<dbReference type="PANTHER" id="PTHR40518">
    <property type="entry name" value="ACETOACETATE DECARBOXYLASE"/>
    <property type="match status" value="1"/>
</dbReference>